<evidence type="ECO:0000256" key="1">
    <source>
        <dbReference type="SAM" id="MobiDB-lite"/>
    </source>
</evidence>
<feature type="compositionally biased region" description="Low complexity" evidence="1">
    <location>
        <begin position="1"/>
        <end position="20"/>
    </location>
</feature>
<gene>
    <name evidence="2" type="ORF">Tci_022861</name>
</gene>
<reference evidence="2" key="1">
    <citation type="journal article" date="2019" name="Sci. Rep.">
        <title>Draft genome of Tanacetum cinerariifolium, the natural source of mosquito coil.</title>
        <authorList>
            <person name="Yamashiro T."/>
            <person name="Shiraishi A."/>
            <person name="Satake H."/>
            <person name="Nakayama K."/>
        </authorList>
    </citation>
    <scope>NUCLEOTIDE SEQUENCE</scope>
</reference>
<feature type="region of interest" description="Disordered" evidence="1">
    <location>
        <begin position="1"/>
        <end position="50"/>
    </location>
</feature>
<organism evidence="2">
    <name type="scientific">Tanacetum cinerariifolium</name>
    <name type="common">Dalmatian daisy</name>
    <name type="synonym">Chrysanthemum cinerariifolium</name>
    <dbReference type="NCBI Taxonomy" id="118510"/>
    <lineage>
        <taxon>Eukaryota</taxon>
        <taxon>Viridiplantae</taxon>
        <taxon>Streptophyta</taxon>
        <taxon>Embryophyta</taxon>
        <taxon>Tracheophyta</taxon>
        <taxon>Spermatophyta</taxon>
        <taxon>Magnoliopsida</taxon>
        <taxon>eudicotyledons</taxon>
        <taxon>Gunneridae</taxon>
        <taxon>Pentapetalae</taxon>
        <taxon>asterids</taxon>
        <taxon>campanulids</taxon>
        <taxon>Asterales</taxon>
        <taxon>Asteraceae</taxon>
        <taxon>Asteroideae</taxon>
        <taxon>Anthemideae</taxon>
        <taxon>Anthemidinae</taxon>
        <taxon>Tanacetum</taxon>
    </lineage>
</organism>
<name>A0A6L2KMZ2_TANCI</name>
<proteinExistence type="predicted"/>
<dbReference type="AlphaFoldDB" id="A0A6L2KMZ2"/>
<evidence type="ECO:0000313" key="2">
    <source>
        <dbReference type="EMBL" id="GEU50883.1"/>
    </source>
</evidence>
<sequence>MEMLFTINPCPHNPTNNNTNVESISSFQIPNQESEPQSEDSDLDNPLLPLPPPEPPDKEFDFEIDFEKEISVERNLIVKFECIDARMKFDVENDVFKFIMFSLLSAESKDTIFDPVFYLVCACLCCDFKQDYPLKIEDFLCRILFWFSSPSSFNRIRGFCKLGKGARAHRDVWERCRSDSVRRGTSIMLGTKGEQCTWIGREKLFVLLGAWEKFGRITYLVPVMMKASFLDSRGRGGKKNKSKDSGSSLSVDASADKEVVLPSVVNKNVEKEKQSSLADTTGLGSRNGIDVVVLVESIRAISEQFANTGNGFFLGKQVAYPVVANYVRNTWGKYGLVRSMFSSSTRLFSFQFNSVEGLDAMLENDVSTVLVSVKIYGVHVTAFSEDGLSAIATKLDVELIDNIVATMPKLLGRATILVIFVLSMSGNLLDVLLVSPSTTPIIEKFDKTEKLIIDGKVTLVDDEGKLLEKVASSCDYDSEDEVVSVNNEMASFLAKKDGYGIQSLLEKWTKSYKNADYGYDPYDDDMYEGQDIPDKLQAICDKLDIIVRGRRKK</sequence>
<protein>
    <submittedName>
        <fullName evidence="2">Uncharacterized protein</fullName>
    </submittedName>
</protein>
<feature type="region of interest" description="Disordered" evidence="1">
    <location>
        <begin position="232"/>
        <end position="253"/>
    </location>
</feature>
<feature type="compositionally biased region" description="Polar residues" evidence="1">
    <location>
        <begin position="21"/>
        <end position="35"/>
    </location>
</feature>
<comment type="caution">
    <text evidence="2">The sequence shown here is derived from an EMBL/GenBank/DDBJ whole genome shotgun (WGS) entry which is preliminary data.</text>
</comment>
<accession>A0A6L2KMZ2</accession>
<dbReference type="EMBL" id="BKCJ010002781">
    <property type="protein sequence ID" value="GEU50883.1"/>
    <property type="molecule type" value="Genomic_DNA"/>
</dbReference>